<feature type="domain" description="RDD" evidence="6">
    <location>
        <begin position="59"/>
        <end position="177"/>
    </location>
</feature>
<keyword evidence="2" id="KW-1003">Cell membrane</keyword>
<evidence type="ECO:0000256" key="3">
    <source>
        <dbReference type="ARBA" id="ARBA00022692"/>
    </source>
</evidence>
<keyword evidence="4" id="KW-1133">Transmembrane helix</keyword>
<name>A0A1G9J286_9FIRM</name>
<dbReference type="GO" id="GO:0005886">
    <property type="term" value="C:plasma membrane"/>
    <property type="evidence" value="ECO:0007669"/>
    <property type="project" value="UniProtKB-SubCell"/>
</dbReference>
<dbReference type="AlphaFoldDB" id="A0A1G9J286"/>
<dbReference type="RefSeq" id="WP_089758307.1">
    <property type="nucleotide sequence ID" value="NZ_FNGO01000003.1"/>
</dbReference>
<evidence type="ECO:0000256" key="5">
    <source>
        <dbReference type="ARBA" id="ARBA00023136"/>
    </source>
</evidence>
<dbReference type="EMBL" id="FNGO01000003">
    <property type="protein sequence ID" value="SDL31422.1"/>
    <property type="molecule type" value="Genomic_DNA"/>
</dbReference>
<evidence type="ECO:0000256" key="4">
    <source>
        <dbReference type="ARBA" id="ARBA00022989"/>
    </source>
</evidence>
<keyword evidence="5" id="KW-0472">Membrane</keyword>
<comment type="subcellular location">
    <subcellularLocation>
        <location evidence="1">Cell membrane</location>
        <topology evidence="1">Multi-pass membrane protein</topology>
    </subcellularLocation>
</comment>
<dbReference type="Proteomes" id="UP000199476">
    <property type="component" value="Unassembled WGS sequence"/>
</dbReference>
<dbReference type="InterPro" id="IPR010432">
    <property type="entry name" value="RDD"/>
</dbReference>
<keyword evidence="9" id="KW-1185">Reference proteome</keyword>
<dbReference type="STRING" id="321763.SAMN04488692_103115"/>
<organism evidence="8 9">
    <name type="scientific">Halarsenatibacter silvermanii</name>
    <dbReference type="NCBI Taxonomy" id="321763"/>
    <lineage>
        <taxon>Bacteria</taxon>
        <taxon>Bacillati</taxon>
        <taxon>Bacillota</taxon>
        <taxon>Clostridia</taxon>
        <taxon>Halanaerobiales</taxon>
        <taxon>Halarsenatibacteraceae</taxon>
        <taxon>Halarsenatibacter</taxon>
    </lineage>
</organism>
<proteinExistence type="predicted"/>
<evidence type="ECO:0000313" key="8">
    <source>
        <dbReference type="EMBL" id="SDL31422.1"/>
    </source>
</evidence>
<dbReference type="PANTHER" id="PTHR36115">
    <property type="entry name" value="PROLINE-RICH ANTIGEN HOMOLOG-RELATED"/>
    <property type="match status" value="1"/>
</dbReference>
<dbReference type="InterPro" id="IPR051791">
    <property type="entry name" value="Pra-immunoreactive"/>
</dbReference>
<dbReference type="Pfam" id="PF06271">
    <property type="entry name" value="RDD"/>
    <property type="match status" value="1"/>
</dbReference>
<evidence type="ECO:0000259" key="7">
    <source>
        <dbReference type="Pfam" id="PF13240"/>
    </source>
</evidence>
<gene>
    <name evidence="8" type="ORF">SAMN04488692_103115</name>
</gene>
<dbReference type="OrthoDB" id="9793824at2"/>
<evidence type="ECO:0000256" key="2">
    <source>
        <dbReference type="ARBA" id="ARBA00022475"/>
    </source>
</evidence>
<keyword evidence="3" id="KW-0812">Transmembrane</keyword>
<protein>
    <submittedName>
        <fullName evidence="8">Uncharacterized membrane protein YckC, RDD family</fullName>
    </submittedName>
</protein>
<reference evidence="8 9" key="1">
    <citation type="submission" date="2016-10" db="EMBL/GenBank/DDBJ databases">
        <authorList>
            <person name="de Groot N.N."/>
        </authorList>
    </citation>
    <scope>NUCLEOTIDE SEQUENCE [LARGE SCALE GENOMIC DNA]</scope>
    <source>
        <strain evidence="8 9">SLAS-1</strain>
    </source>
</reference>
<feature type="domain" description="Zinc-ribbon" evidence="7">
    <location>
        <begin position="2"/>
        <end position="23"/>
    </location>
</feature>
<sequence>MYCQECGAELKDEARFCHECGAEAAMAENEPNFDHDEDFDYAETEFAYDREEKSSEPAYAGFWIRLAAYLIDGVVLGGPVYLISTFLVTVDPFAGQLFSTLGLPIIIILFWVNWHGQSPGKRIMNIRIITKSGGAITFGRGVLRYIGYILSGFLLMIGFIMVAFHGKKRGLHDIISGTYVIKDR</sequence>
<dbReference type="PANTHER" id="PTHR36115:SF9">
    <property type="entry name" value="LMO1584 PROTEIN"/>
    <property type="match status" value="1"/>
</dbReference>
<dbReference type="InterPro" id="IPR026870">
    <property type="entry name" value="Zinc_ribbon_dom"/>
</dbReference>
<evidence type="ECO:0000256" key="1">
    <source>
        <dbReference type="ARBA" id="ARBA00004651"/>
    </source>
</evidence>
<dbReference type="Pfam" id="PF13240">
    <property type="entry name" value="Zn_Ribbon_1"/>
    <property type="match status" value="1"/>
</dbReference>
<accession>A0A1G9J286</accession>
<evidence type="ECO:0000259" key="6">
    <source>
        <dbReference type="Pfam" id="PF06271"/>
    </source>
</evidence>
<evidence type="ECO:0000313" key="9">
    <source>
        <dbReference type="Proteomes" id="UP000199476"/>
    </source>
</evidence>